<feature type="domain" description="SET" evidence="2">
    <location>
        <begin position="1871"/>
        <end position="2010"/>
    </location>
</feature>
<feature type="compositionally biased region" description="Basic and acidic residues" evidence="1">
    <location>
        <begin position="109"/>
        <end position="119"/>
    </location>
</feature>
<feature type="region of interest" description="Disordered" evidence="1">
    <location>
        <begin position="229"/>
        <end position="252"/>
    </location>
</feature>
<reference evidence="3 4" key="1">
    <citation type="submission" date="2022-03" db="EMBL/GenBank/DDBJ databases">
        <authorList>
            <person name="Nunn A."/>
            <person name="Chopra R."/>
            <person name="Nunn A."/>
            <person name="Contreras Garrido A."/>
        </authorList>
    </citation>
    <scope>NUCLEOTIDE SEQUENCE [LARGE SCALE GENOMIC DNA]</scope>
</reference>
<keyword evidence="4" id="KW-1185">Reference proteome</keyword>
<dbReference type="InterPro" id="IPR057851">
    <property type="entry name" value="ATXR3_GYF"/>
</dbReference>
<feature type="region of interest" description="Disordered" evidence="1">
    <location>
        <begin position="25"/>
        <end position="160"/>
    </location>
</feature>
<feature type="compositionally biased region" description="Basic and acidic residues" evidence="1">
    <location>
        <begin position="503"/>
        <end position="544"/>
    </location>
</feature>
<dbReference type="InterPro" id="IPR001214">
    <property type="entry name" value="SET_dom"/>
</dbReference>
<gene>
    <name evidence="3" type="ORF">TAV2_LOCUS25730</name>
</gene>
<feature type="compositionally biased region" description="Basic and acidic residues" evidence="1">
    <location>
        <begin position="357"/>
        <end position="368"/>
    </location>
</feature>
<feature type="compositionally biased region" description="Polar residues" evidence="1">
    <location>
        <begin position="311"/>
        <end position="326"/>
    </location>
</feature>
<evidence type="ECO:0000313" key="4">
    <source>
        <dbReference type="Proteomes" id="UP000836841"/>
    </source>
</evidence>
<dbReference type="Pfam" id="PF00856">
    <property type="entry name" value="SET"/>
    <property type="match status" value="1"/>
</dbReference>
<feature type="compositionally biased region" description="Basic and acidic residues" evidence="1">
    <location>
        <begin position="980"/>
        <end position="991"/>
    </location>
</feature>
<dbReference type="InterPro" id="IPR046341">
    <property type="entry name" value="SET_dom_sf"/>
</dbReference>
<dbReference type="PANTHER" id="PTHR46655:SF1">
    <property type="entry name" value="HISTONE-LYSINE N-METHYLTRANSFERASE ATXR3"/>
    <property type="match status" value="1"/>
</dbReference>
<feature type="compositionally biased region" description="Polar residues" evidence="1">
    <location>
        <begin position="27"/>
        <end position="50"/>
    </location>
</feature>
<dbReference type="PANTHER" id="PTHR46655">
    <property type="entry name" value="HISTONE-LYSINE N-METHYLTRANSFERASE ATXR3"/>
    <property type="match status" value="1"/>
</dbReference>
<feature type="compositionally biased region" description="Basic and acidic residues" evidence="1">
    <location>
        <begin position="408"/>
        <end position="450"/>
    </location>
</feature>
<dbReference type="EMBL" id="OU466863">
    <property type="protein sequence ID" value="CAH2079078.1"/>
    <property type="molecule type" value="Genomic_DNA"/>
</dbReference>
<dbReference type="Pfam" id="PF25531">
    <property type="entry name" value="GYF_ATXR3"/>
    <property type="match status" value="1"/>
</dbReference>
<dbReference type="CDD" id="cd10531">
    <property type="entry name" value="SET_SETD2-like"/>
    <property type="match status" value="1"/>
</dbReference>
<feature type="compositionally biased region" description="Polar residues" evidence="1">
    <location>
        <begin position="545"/>
        <end position="559"/>
    </location>
</feature>
<proteinExistence type="predicted"/>
<dbReference type="PROSITE" id="PS50280">
    <property type="entry name" value="SET"/>
    <property type="match status" value="1"/>
</dbReference>
<accession>A0AAU9TAM0</accession>
<feature type="compositionally biased region" description="Basic and acidic residues" evidence="1">
    <location>
        <begin position="301"/>
        <end position="310"/>
    </location>
</feature>
<feature type="compositionally biased region" description="Low complexity" evidence="1">
    <location>
        <begin position="52"/>
        <end position="62"/>
    </location>
</feature>
<sequence>MSDGGVACMPLLNIMEKLPTVEKTLCGGNNDTKSAGTSENGHTSISNKLPESQPAKPSASQPPKKKRIVKVIRKVVVRKPKQKQPQKQAEEQPKLQVVQPPGESQLQPKDQDEQDKKSESVQGKGGTVENGGDSGFKDEVEEGELGTIKSHVGLENGEISPVLSLQRSEIEKGEIAGESWKKDETTKGDFSNLQYHKGYVERRDFSTDKYRKEEREFRSWRDPSDEIENGEFIPDRWHKDDHSYTRSRRNGADRERTWKYEYDYEHERTPPGGRFANDDMYRRREFRSGNERASRISSKIVIEDNSHKNEYNNPNNLVKEYSSTVNKLKRHAAEPDSTERKHPYADYGDYGSSKYRKVSDDCSRSLHSDHYSRNSLERMYRDSYSSKTSSLEKYPRKYQDSSFPARAFPDRHGHSPARSERSPHDRSRYHEHRDRSPVHRERSPYARERSPYIFEKSSHAHKRSPRDLSRHHDYRRSPSYSEWSPHRPSDRRDCTPNYLEDPQSDRNRRNGHREISRKGGVRERRDSQIGMELEKKHRNKDSNGKESTSSNKESQGKNVLYNNNPVAEKNSVGYQTKIPSPCVKGKESVQVGETPSEELPSMEVDMDICDTPPHEPSATDTTPHEPMAADLSLGKWFYLDYCGVEHGPAKLSELKARMEQGILFSDHMIKHSDHNRWVTIENASSPVVTMNFPSVVSDAVTQLVNPPEAPGNLLEDISDAGEAVSMEQEAGDSLPDSGSILDSNEDLVDHHENFQIDKRIASLLEGYTITPGRELETLGEALQVEVELEETRSSVSLEVSIPNFANFSYYQETERYKCVYLLYITWHRYEVEDPEGHLAKKLSVRSEPKTKEIGEFQSDNVDSLESHETGSWFSGRWSCKGGDWIRHDEASQDRYYKKKRVLNDGFPLCLMHKSGYEDPRRHHKDDLYLPLGSSRLELPLWAFSGVDERNQARGVKASVLSVVRLNSLVVNDQVSSVPDPRVKARGREKCSSRPARPSPASGDSKRESVESHSQSTACDSQDMQGFWRTDKSGNTPRDRLCTVDDLQLHLGDWFYMDGAGQEQGPLPFSALQILVDKGFIKSHSSVFRKSDKIWVPVTSITKTPETIAKVEGKNPAMPSDCKGLVVAESHDSNLSEVGTSLSSFHGMHPQFIGYFRGKLHQLVMKTFKSREFSAAINDFLDSWIHARQPKKDTDKYMYQSSEFDSCYTKRARLMAGGSGEESEVKDAQMCQEDELAFEDLCGDATFHVEASGSSGTVGIYWGLLDGHALARVFHLLRYDVKSLACASMTCRHWKATVNSYKDISRQVDLSSLGPNCTDSMLWSIMNTYNKEKIDSIILVGCTNVTASMLEEILRLFTHISSVDITGCSQFGGLTLNYKNVSWLRRQHPRSGDLHTRLRSLKQIPDVAKSKGLGGDTDDFGNLKDYFDRVEKRDSANELFRRSLYKRSKLYDARRSSAILSRDARIRRWAIKKSEHGYKRVEEFLASSLRGIMKQNTFDFFALKVAQIEEKMKNGYYVSHGLRSVKEDISRMCREAIKGRNRGGAKDINRIIALFIQLATRLEEVSMITSSYGRDELMKSWQDGSGLSSASKYNKKLSKSVTEKRYMSRTSDTFGGNGALDYGEYASDREIKRRLSKLNRKSFSSGSETSSDLSDNGKSENYSSASASESESDIRSEGRSQDSRVERYFTTDESFDSVTEEREWGARMTKASLVPPVTRKYEVIEKYAIVADEEEVQRKMRVSLPEDYGEKLNAQRNGIEELDMELPEVKEYKPRKRLGNEVLEQEVYGIDPYTHNLLLDSMPGELDWSLQDKHSFIEDVVLRTLNRQVRLFTGSGNTPMVFPLRPVIEELKESAREECDIRTLRMCQGVLKAIEIRSDDNYVSYRKGLGVVCNKQGGFVEEDFVVEFLGEVYPVWKWFEKQDGIRSLQENKTDPAPEFYNIYLERPKGDADGYDLVVVDAMHKANYASRICHSCRPNCEAKVTAVDGHYQIGIYSVRSIEYGEEITFDYNSVTESKEEYEASVCLCGSQVCRGSYLNLTGEGAFQKVLKEWHGLLDRHRLMLEACVLNSVSEEDYLELGRAGLGSCLLGGLPDWVVAYSARVVRFINLERTKLPGEILKHNLEEKRKYFSDIHLDVEKSDAEVQAEGVYNQRLQNLAVTLDKVRYVMRRVFGDPKNAPPPLERLSPEETVSFLWSGDGSFVGELLQCLSQHVEEGIINELRSKIRAHDPSGSADVLKELQRSLLWLRDEIRELPCTYKCRNDAAADLIHIYAYTKCFFKVREYKSFISSPVYISPLDLGAKYADKLGESIKEYRKTYGENYCLGQLIYWYEQTNSDPDVTLVKATRGCLSLPDVASFYAKVHKSSKNRVYGPKTVKTMVSQMCKQPQKPWAKDKIWMFKSSPGVFGSPMFDANLNDSSLDKELLQWLRNRRHVFQATWDS</sequence>
<evidence type="ECO:0000313" key="3">
    <source>
        <dbReference type="EMBL" id="CAH2079078.1"/>
    </source>
</evidence>
<dbReference type="Pfam" id="PF19633">
    <property type="entry name" value="SDG2_C"/>
    <property type="match status" value="1"/>
</dbReference>
<feature type="compositionally biased region" description="Polar residues" evidence="1">
    <location>
        <begin position="1011"/>
        <end position="1023"/>
    </location>
</feature>
<feature type="compositionally biased region" description="Gly residues" evidence="1">
    <location>
        <begin position="123"/>
        <end position="134"/>
    </location>
</feature>
<feature type="compositionally biased region" description="Low complexity" evidence="1">
    <location>
        <begin position="1641"/>
        <end position="1653"/>
    </location>
</feature>
<feature type="compositionally biased region" description="Basic residues" evidence="1">
    <location>
        <begin position="63"/>
        <end position="84"/>
    </location>
</feature>
<dbReference type="SUPFAM" id="SSF82199">
    <property type="entry name" value="SET domain"/>
    <property type="match status" value="1"/>
</dbReference>
<feature type="compositionally biased region" description="Basic and acidic residues" evidence="1">
    <location>
        <begin position="484"/>
        <end position="494"/>
    </location>
</feature>
<dbReference type="SMART" id="SM00317">
    <property type="entry name" value="SET"/>
    <property type="match status" value="1"/>
</dbReference>
<name>A0AAU9TAM0_THLAR</name>
<feature type="compositionally biased region" description="Basic and acidic residues" evidence="1">
    <location>
        <begin position="233"/>
        <end position="252"/>
    </location>
</feature>
<feature type="region of interest" description="Disordered" evidence="1">
    <location>
        <begin position="384"/>
        <end position="559"/>
    </location>
</feature>
<feature type="compositionally biased region" description="Basic and acidic residues" evidence="1">
    <location>
        <begin position="1671"/>
        <end position="1687"/>
    </location>
</feature>
<dbReference type="Proteomes" id="UP000836841">
    <property type="component" value="Chromosome 7"/>
</dbReference>
<evidence type="ECO:0000256" key="1">
    <source>
        <dbReference type="SAM" id="MobiDB-lite"/>
    </source>
</evidence>
<evidence type="ECO:0000259" key="2">
    <source>
        <dbReference type="PROSITE" id="PS50280"/>
    </source>
</evidence>
<protein>
    <recommendedName>
        <fullName evidence="2">SET domain-containing protein</fullName>
    </recommendedName>
</protein>
<feature type="region of interest" description="Disordered" evidence="1">
    <location>
        <begin position="974"/>
        <end position="1031"/>
    </location>
</feature>
<feature type="compositionally biased region" description="Low complexity" evidence="1">
    <location>
        <begin position="992"/>
        <end position="1001"/>
    </location>
</feature>
<feature type="compositionally biased region" description="Basic and acidic residues" evidence="1">
    <location>
        <begin position="331"/>
        <end position="344"/>
    </location>
</feature>
<dbReference type="InterPro" id="IPR045606">
    <property type="entry name" value="ATXR3_C"/>
</dbReference>
<organism evidence="3 4">
    <name type="scientific">Thlaspi arvense</name>
    <name type="common">Field penny-cress</name>
    <dbReference type="NCBI Taxonomy" id="13288"/>
    <lineage>
        <taxon>Eukaryota</taxon>
        <taxon>Viridiplantae</taxon>
        <taxon>Streptophyta</taxon>
        <taxon>Embryophyta</taxon>
        <taxon>Tracheophyta</taxon>
        <taxon>Spermatophyta</taxon>
        <taxon>Magnoliopsida</taxon>
        <taxon>eudicotyledons</taxon>
        <taxon>Gunneridae</taxon>
        <taxon>Pentapetalae</taxon>
        <taxon>rosids</taxon>
        <taxon>malvids</taxon>
        <taxon>Brassicales</taxon>
        <taxon>Brassicaceae</taxon>
        <taxon>Thlaspideae</taxon>
        <taxon>Thlaspi</taxon>
    </lineage>
</organism>
<feature type="region of interest" description="Disordered" evidence="1">
    <location>
        <begin position="286"/>
        <end position="368"/>
    </location>
</feature>
<dbReference type="Gene3D" id="2.170.270.10">
    <property type="entry name" value="SET domain"/>
    <property type="match status" value="1"/>
</dbReference>
<feature type="region of interest" description="Disordered" evidence="1">
    <location>
        <begin position="1639"/>
        <end position="1687"/>
    </location>
</feature>